<reference evidence="1" key="1">
    <citation type="submission" date="2021-06" db="EMBL/GenBank/DDBJ databases">
        <authorList>
            <person name="Kallberg Y."/>
            <person name="Tangrot J."/>
            <person name="Rosling A."/>
        </authorList>
    </citation>
    <scope>NUCLEOTIDE SEQUENCE</scope>
    <source>
        <strain evidence="1">28 12/20/2015</strain>
    </source>
</reference>
<name>A0ACA9KFU1_9GLOM</name>
<sequence length="121" mass="13994">MTDAIIPLVRSSLKRLPIRIVTLLSIGSYNEIQTVFISTCIIPRRTKSRQNPDSLYHELSEFCLLRVYDPSSVGIMNCQGFGIIDYRDFGCIEKCRGKLYEPIFVERSRLIRTGHRKKVKL</sequence>
<dbReference type="EMBL" id="CAJVPW010000918">
    <property type="protein sequence ID" value="CAG8469611.1"/>
    <property type="molecule type" value="Genomic_DNA"/>
</dbReference>
<evidence type="ECO:0000313" key="2">
    <source>
        <dbReference type="Proteomes" id="UP000789366"/>
    </source>
</evidence>
<keyword evidence="2" id="KW-1185">Reference proteome</keyword>
<organism evidence="1 2">
    <name type="scientific">Cetraspora pellucida</name>
    <dbReference type="NCBI Taxonomy" id="1433469"/>
    <lineage>
        <taxon>Eukaryota</taxon>
        <taxon>Fungi</taxon>
        <taxon>Fungi incertae sedis</taxon>
        <taxon>Mucoromycota</taxon>
        <taxon>Glomeromycotina</taxon>
        <taxon>Glomeromycetes</taxon>
        <taxon>Diversisporales</taxon>
        <taxon>Gigasporaceae</taxon>
        <taxon>Cetraspora</taxon>
    </lineage>
</organism>
<comment type="caution">
    <text evidence="1">The sequence shown here is derived from an EMBL/GenBank/DDBJ whole genome shotgun (WGS) entry which is preliminary data.</text>
</comment>
<protein>
    <submittedName>
        <fullName evidence="1">5664_t:CDS:1</fullName>
    </submittedName>
</protein>
<dbReference type="Proteomes" id="UP000789366">
    <property type="component" value="Unassembled WGS sequence"/>
</dbReference>
<proteinExistence type="predicted"/>
<gene>
    <name evidence="1" type="ORF">SPELUC_LOCUS1632</name>
</gene>
<evidence type="ECO:0000313" key="1">
    <source>
        <dbReference type="EMBL" id="CAG8469611.1"/>
    </source>
</evidence>
<accession>A0ACA9KFU1</accession>